<dbReference type="OrthoDB" id="3626650at2"/>
<reference evidence="1 2" key="1">
    <citation type="submission" date="2018-05" db="EMBL/GenBank/DDBJ databases">
        <title>Evolution of GPA BGCs.</title>
        <authorList>
            <person name="Waglechner N."/>
            <person name="Wright G.D."/>
        </authorList>
    </citation>
    <scope>NUCLEOTIDE SEQUENCE [LARGE SCALE GENOMIC DNA]</scope>
    <source>
        <strain evidence="1 2">DSM 5908</strain>
    </source>
</reference>
<gene>
    <name evidence="1" type="ORF">DMA12_08385</name>
</gene>
<evidence type="ECO:0000313" key="1">
    <source>
        <dbReference type="EMBL" id="RSM47649.1"/>
    </source>
</evidence>
<dbReference type="AlphaFoldDB" id="A0A428WX67"/>
<organism evidence="1 2">
    <name type="scientific">Amycolatopsis balhimycina DSM 5908</name>
    <dbReference type="NCBI Taxonomy" id="1081091"/>
    <lineage>
        <taxon>Bacteria</taxon>
        <taxon>Bacillati</taxon>
        <taxon>Actinomycetota</taxon>
        <taxon>Actinomycetes</taxon>
        <taxon>Pseudonocardiales</taxon>
        <taxon>Pseudonocardiaceae</taxon>
        <taxon>Amycolatopsis</taxon>
    </lineage>
</organism>
<proteinExistence type="predicted"/>
<accession>A0A428WX67</accession>
<dbReference type="RefSeq" id="WP_020644707.1">
    <property type="nucleotide sequence ID" value="NZ_QHHU01000009.1"/>
</dbReference>
<dbReference type="Proteomes" id="UP000286716">
    <property type="component" value="Unassembled WGS sequence"/>
</dbReference>
<protein>
    <submittedName>
        <fullName evidence="1">Uncharacterized protein</fullName>
    </submittedName>
</protein>
<name>A0A428WX67_AMYBA</name>
<comment type="caution">
    <text evidence="1">The sequence shown here is derived from an EMBL/GenBank/DDBJ whole genome shotgun (WGS) entry which is preliminary data.</text>
</comment>
<dbReference type="EMBL" id="QHHU01000009">
    <property type="protein sequence ID" value="RSM47649.1"/>
    <property type="molecule type" value="Genomic_DNA"/>
</dbReference>
<sequence length="189" mass="20384">MVADVADLDALSPAERFGWWEAGGRLPAGAGESAWLGVVQALTMPLVSRLRHPEDAGERLPAADAGRFLRSAGEVLSFLEERGLMGRHEVLTRRLGLASALAASGLSLPDSPLAADRVVRQVIAEVTPDRLAEATRLAPGWTGLPKPEILRLRKLKQLIWLSLDLREHLEDGESAATVSSWLPVHSVLP</sequence>
<keyword evidence="2" id="KW-1185">Reference proteome</keyword>
<evidence type="ECO:0000313" key="2">
    <source>
        <dbReference type="Proteomes" id="UP000286716"/>
    </source>
</evidence>